<feature type="compositionally biased region" description="Polar residues" evidence="7">
    <location>
        <begin position="159"/>
        <end position="168"/>
    </location>
</feature>
<feature type="region of interest" description="Disordered" evidence="7">
    <location>
        <begin position="1"/>
        <end position="20"/>
    </location>
</feature>
<dbReference type="InterPro" id="IPR013087">
    <property type="entry name" value="Znf_C2H2_type"/>
</dbReference>
<keyword evidence="1 6" id="KW-0479">Metal-binding</keyword>
<dbReference type="PANTHER" id="PTHR24409:SF295">
    <property type="entry name" value="AZ2-RELATED"/>
    <property type="match status" value="1"/>
</dbReference>
<feature type="binding site" evidence="6">
    <location>
        <position position="68"/>
    </location>
    <ligand>
        <name>Zn(2+)</name>
        <dbReference type="ChEBI" id="CHEBI:29105"/>
    </ligand>
</feature>
<feature type="binding site" evidence="6">
    <location>
        <position position="565"/>
    </location>
    <ligand>
        <name>Zn(2+)</name>
        <dbReference type="ChEBI" id="CHEBI:29105"/>
    </ligand>
</feature>
<dbReference type="GO" id="GO:0008270">
    <property type="term" value="F:zinc ion binding"/>
    <property type="evidence" value="ECO:0007669"/>
    <property type="project" value="UniProtKB-UniRule"/>
</dbReference>
<evidence type="ECO:0000256" key="2">
    <source>
        <dbReference type="ARBA" id="ARBA00022737"/>
    </source>
</evidence>
<evidence type="ECO:0000256" key="4">
    <source>
        <dbReference type="ARBA" id="ARBA00022833"/>
    </source>
</evidence>
<dbReference type="Gene3D" id="3.40.1800.20">
    <property type="match status" value="1"/>
</dbReference>
<keyword evidence="4 6" id="KW-0862">Zinc</keyword>
<dbReference type="EMBL" id="ODYU01008528">
    <property type="protein sequence ID" value="SOQ52212.1"/>
    <property type="molecule type" value="Genomic_DNA"/>
</dbReference>
<feature type="binding site" evidence="6">
    <location>
        <position position="608"/>
    </location>
    <ligand>
        <name>Zn(2+)</name>
        <dbReference type="ChEBI" id="CHEBI:29105"/>
    </ligand>
</feature>
<protein>
    <submittedName>
        <fullName evidence="10">SFRICE_039439</fullName>
    </submittedName>
</protein>
<dbReference type="PROSITE" id="PS50157">
    <property type="entry name" value="ZINC_FINGER_C2H2_2"/>
    <property type="match status" value="10"/>
</dbReference>
<feature type="domain" description="C2H2-type" evidence="8">
    <location>
        <begin position="743"/>
        <end position="770"/>
    </location>
</feature>
<evidence type="ECO:0000256" key="6">
    <source>
        <dbReference type="PROSITE-ProRule" id="PRU01263"/>
    </source>
</evidence>
<evidence type="ECO:0000259" key="9">
    <source>
        <dbReference type="PROSITE" id="PS51915"/>
    </source>
</evidence>
<feature type="domain" description="C2H2-type" evidence="8">
    <location>
        <begin position="376"/>
        <end position="403"/>
    </location>
</feature>
<feature type="domain" description="C2H2-type" evidence="8">
    <location>
        <begin position="798"/>
        <end position="826"/>
    </location>
</feature>
<dbReference type="InterPro" id="IPR036236">
    <property type="entry name" value="Znf_C2H2_sf"/>
</dbReference>
<gene>
    <name evidence="10" type="ORF">SFRICE_039439</name>
</gene>
<dbReference type="SMART" id="SM00355">
    <property type="entry name" value="ZnF_C2H2"/>
    <property type="match status" value="15"/>
</dbReference>
<feature type="domain" description="C2H2-type" evidence="8">
    <location>
        <begin position="827"/>
        <end position="855"/>
    </location>
</feature>
<dbReference type="AlphaFoldDB" id="A0A2H1WH54"/>
<evidence type="ECO:0000256" key="3">
    <source>
        <dbReference type="ARBA" id="ARBA00022771"/>
    </source>
</evidence>
<dbReference type="GO" id="GO:0000981">
    <property type="term" value="F:DNA-binding transcription factor activity, RNA polymerase II-specific"/>
    <property type="evidence" value="ECO:0007669"/>
    <property type="project" value="TreeGrafter"/>
</dbReference>
<proteinExistence type="predicted"/>
<dbReference type="SUPFAM" id="SSF57667">
    <property type="entry name" value="beta-beta-alpha zinc fingers"/>
    <property type="match status" value="6"/>
</dbReference>
<dbReference type="PROSITE" id="PS51915">
    <property type="entry name" value="ZAD"/>
    <property type="match status" value="2"/>
</dbReference>
<dbReference type="Pfam" id="PF07776">
    <property type="entry name" value="zf-AD"/>
    <property type="match status" value="2"/>
</dbReference>
<feature type="domain" description="C2H2-type" evidence="8">
    <location>
        <begin position="404"/>
        <end position="431"/>
    </location>
</feature>
<feature type="binding site" evidence="6">
    <location>
        <position position="71"/>
    </location>
    <ligand>
        <name>Zn(2+)</name>
        <dbReference type="ChEBI" id="CHEBI:29105"/>
    </ligand>
</feature>
<dbReference type="GO" id="GO:0005634">
    <property type="term" value="C:nucleus"/>
    <property type="evidence" value="ECO:0007669"/>
    <property type="project" value="InterPro"/>
</dbReference>
<feature type="region of interest" description="Disordered" evidence="7">
    <location>
        <begin position="151"/>
        <end position="175"/>
    </location>
</feature>
<feature type="domain" description="C2H2-type" evidence="8">
    <location>
        <begin position="460"/>
        <end position="488"/>
    </location>
</feature>
<dbReference type="GO" id="GO:0000977">
    <property type="term" value="F:RNA polymerase II transcription regulatory region sequence-specific DNA binding"/>
    <property type="evidence" value="ECO:0007669"/>
    <property type="project" value="TreeGrafter"/>
</dbReference>
<keyword evidence="2" id="KW-0677">Repeat</keyword>
<feature type="domain" description="C2H2-type" evidence="8">
    <location>
        <begin position="432"/>
        <end position="459"/>
    </location>
</feature>
<dbReference type="SUPFAM" id="SSF57716">
    <property type="entry name" value="Glucocorticoid receptor-like (DNA-binding domain)"/>
    <property type="match status" value="2"/>
</dbReference>
<feature type="domain" description="C2H2-type" evidence="8">
    <location>
        <begin position="771"/>
        <end position="798"/>
    </location>
</feature>
<evidence type="ECO:0000256" key="1">
    <source>
        <dbReference type="ARBA" id="ARBA00022723"/>
    </source>
</evidence>
<feature type="binding site" evidence="6">
    <location>
        <position position="31"/>
    </location>
    <ligand>
        <name>Zn(2+)</name>
        <dbReference type="ChEBI" id="CHEBI:29105"/>
    </ligand>
</feature>
<keyword evidence="3 5" id="KW-0863">Zinc-finger</keyword>
<feature type="binding site" evidence="6">
    <location>
        <position position="562"/>
    </location>
    <ligand>
        <name>Zn(2+)</name>
        <dbReference type="ChEBI" id="CHEBI:29105"/>
    </ligand>
</feature>
<feature type="compositionally biased region" description="Low complexity" evidence="7">
    <location>
        <begin position="10"/>
        <end position="20"/>
    </location>
</feature>
<evidence type="ECO:0000313" key="10">
    <source>
        <dbReference type="EMBL" id="SOQ52212.1"/>
    </source>
</evidence>
<evidence type="ECO:0000259" key="8">
    <source>
        <dbReference type="PROSITE" id="PS50157"/>
    </source>
</evidence>
<feature type="domain" description="C2H2-type" evidence="8">
    <location>
        <begin position="715"/>
        <end position="742"/>
    </location>
</feature>
<name>A0A2H1WH54_SPOFR</name>
<feature type="binding site" evidence="6">
    <location>
        <position position="28"/>
    </location>
    <ligand>
        <name>Zn(2+)</name>
        <dbReference type="ChEBI" id="CHEBI:29105"/>
    </ligand>
</feature>
<evidence type="ECO:0000256" key="5">
    <source>
        <dbReference type="PROSITE-ProRule" id="PRU00042"/>
    </source>
</evidence>
<dbReference type="Pfam" id="PF00096">
    <property type="entry name" value="zf-C2H2"/>
    <property type="match status" value="5"/>
</dbReference>
<dbReference type="SMART" id="SM00868">
    <property type="entry name" value="zf-AD"/>
    <property type="match status" value="2"/>
</dbReference>
<dbReference type="InterPro" id="IPR012934">
    <property type="entry name" value="Znf_AD"/>
</dbReference>
<dbReference type="Gene3D" id="3.30.160.60">
    <property type="entry name" value="Classic Zinc Finger"/>
    <property type="match status" value="7"/>
</dbReference>
<feature type="binding site" evidence="6">
    <location>
        <position position="605"/>
    </location>
    <ligand>
        <name>Zn(2+)</name>
        <dbReference type="ChEBI" id="CHEBI:29105"/>
    </ligand>
</feature>
<dbReference type="PANTHER" id="PTHR24409">
    <property type="entry name" value="ZINC FINGER PROTEIN 142"/>
    <property type="match status" value="1"/>
</dbReference>
<feature type="domain" description="ZAD" evidence="9">
    <location>
        <begin position="560"/>
        <end position="632"/>
    </location>
</feature>
<reference evidence="10" key="1">
    <citation type="submission" date="2016-07" db="EMBL/GenBank/DDBJ databases">
        <authorList>
            <person name="Bretaudeau A."/>
        </authorList>
    </citation>
    <scope>NUCLEOTIDE SEQUENCE</scope>
    <source>
        <strain evidence="10">Rice</strain>
        <tissue evidence="10">Whole body</tissue>
    </source>
</reference>
<feature type="domain" description="ZAD" evidence="9">
    <location>
        <begin position="26"/>
        <end position="95"/>
    </location>
</feature>
<feature type="domain" description="C2H2-type" evidence="8">
    <location>
        <begin position="489"/>
        <end position="517"/>
    </location>
</feature>
<accession>A0A2H1WH54</accession>
<organism evidence="10">
    <name type="scientific">Spodoptera frugiperda</name>
    <name type="common">Fall armyworm</name>
    <dbReference type="NCBI Taxonomy" id="7108"/>
    <lineage>
        <taxon>Eukaryota</taxon>
        <taxon>Metazoa</taxon>
        <taxon>Ecdysozoa</taxon>
        <taxon>Arthropoda</taxon>
        <taxon>Hexapoda</taxon>
        <taxon>Insecta</taxon>
        <taxon>Pterygota</taxon>
        <taxon>Neoptera</taxon>
        <taxon>Endopterygota</taxon>
        <taxon>Lepidoptera</taxon>
        <taxon>Glossata</taxon>
        <taxon>Ditrysia</taxon>
        <taxon>Noctuoidea</taxon>
        <taxon>Noctuidae</taxon>
        <taxon>Amphipyrinae</taxon>
        <taxon>Spodoptera</taxon>
    </lineage>
</organism>
<evidence type="ECO:0000256" key="7">
    <source>
        <dbReference type="SAM" id="MobiDB-lite"/>
    </source>
</evidence>
<dbReference type="PROSITE" id="PS00028">
    <property type="entry name" value="ZINC_FINGER_C2H2_1"/>
    <property type="match status" value="8"/>
</dbReference>
<sequence length="870" mass="101129">MQTRKKSCNGSSRPSTGTSGRTYSWETCRICLDDGETPIFGDNDISHDIAEFGQIKIEKDDNLPQSICEPCLSLLKSAILFRQTAKLSEDIINKRKHEIFKRTKTISYTDNESEDFERKYDEEIDIKTEYLEFEYSSDSSIDIGNFESKSEVFDEEGSTSRNHTISEGQESEDVREFCTDTDNCDESLVETNDKEADNEMIMIIVSDKDKQKLKNQATKIEMDSDTKPEQREQLSEKEKTNLTECEVCREMVSKLNYEDHLQEHRKKYVDTCNRRHAKVECKQCGKCVSKAYIKLHMRILHGTPEEQAECQIKCEFCDRNFNRKYYADHVKRVHGLQKNIDQEEAKYITCPVCDKEIKEGKYEAHVAGHGGRLKQFICDKCGKVFKHPSAFKTHCLTHGSELKYKCQFCPYRGLHLALLKIHVRTHTGDYNYKCTECPARFITKSNLSKHLQRHKAPSNFKCEICGRCFYSKRDLEKHAKCVHLSLKTHVCDTCGKGFGHRDNLLCHQLKIHKRDKSGRKGRMPSYLKSKNKTKLNPIEYLKIIDENKNKRLKLSENLSSKCRVCLREGVVPIFGTEDTAFILETLLCVANVEAKENDGNPKFLCDMCHDFIKGAALFRKIARDTEQFLQQPVKEEIVDEQDQAFDQDHDASEGSVHDSKPAEDWDIEDTSKVKAEKPIKIKYTPKVTCNICHKVINRSYYKEHMTMHDPDHKKYICDVCGKSFRLRCAYHNHSLRHGKEFPYKCQLCPYQGRYSELLKTHMRTHTGDYRYMCTECPARFLFKSNLNSHALKHKEPQLQCDACKRAFHTKLMLQRHYEADHLGIKNHVCNICGKAFGYRNAMMKHQRHVHKRAKLLFGRMPAYLEAQHSN</sequence>